<keyword evidence="3" id="KW-0812">Transmembrane</keyword>
<feature type="region of interest" description="Disordered" evidence="2">
    <location>
        <begin position="1"/>
        <end position="93"/>
    </location>
</feature>
<proteinExistence type="predicted"/>
<keyword evidence="3" id="KW-0472">Membrane</keyword>
<feature type="compositionally biased region" description="Basic and acidic residues" evidence="2">
    <location>
        <begin position="36"/>
        <end position="46"/>
    </location>
</feature>
<dbReference type="AlphaFoldDB" id="A0ABD1L8M0"/>
<sequence length="354" mass="39346">MTTLTSRLSPLSLSRPLTPYPLATATPRATATPPESHPESKRHGDVCDSDNLGPSPFSLLCPFTPRDPEADPHNRRDSYRDWPFTSPLTSPPSGVSPSFIIPIEKTLNLSTIVEGIPNVSGIQLDVMDLVSLYKYISQLKKHLVTASYVDSSMSILDDKAKHAGITILGEMGLDPGIVYKLGIFQPKMGLEVRLYLFDDPDHMMAMKMINQAHERKGKMKSFTSYCGGFPSPEAANNPLAYKFSWNPAGAIRAGRNPATYKWSGEIIHIEGIEDKGSPTCSVWAIPIYAVLLPIVIFLLVYIRRRDVYDLHHVVLGLFFSILVTAVFTEAIKNAVGRTRPYFFWRCFPDGKDVC</sequence>
<dbReference type="InterPro" id="IPR036938">
    <property type="entry name" value="PAP2/HPO_sf"/>
</dbReference>
<evidence type="ECO:0000313" key="6">
    <source>
        <dbReference type="Proteomes" id="UP001603857"/>
    </source>
</evidence>
<dbReference type="Gene3D" id="3.30.360.10">
    <property type="entry name" value="Dihydrodipicolinate Reductase, domain 2"/>
    <property type="match status" value="1"/>
</dbReference>
<dbReference type="Pfam" id="PF16653">
    <property type="entry name" value="Sacchrp_dh_C"/>
    <property type="match status" value="1"/>
</dbReference>
<organism evidence="5 6">
    <name type="scientific">Flemingia macrophylla</name>
    <dbReference type="NCBI Taxonomy" id="520843"/>
    <lineage>
        <taxon>Eukaryota</taxon>
        <taxon>Viridiplantae</taxon>
        <taxon>Streptophyta</taxon>
        <taxon>Embryophyta</taxon>
        <taxon>Tracheophyta</taxon>
        <taxon>Spermatophyta</taxon>
        <taxon>Magnoliopsida</taxon>
        <taxon>eudicotyledons</taxon>
        <taxon>Gunneridae</taxon>
        <taxon>Pentapetalae</taxon>
        <taxon>rosids</taxon>
        <taxon>fabids</taxon>
        <taxon>Fabales</taxon>
        <taxon>Fabaceae</taxon>
        <taxon>Papilionoideae</taxon>
        <taxon>50 kb inversion clade</taxon>
        <taxon>NPAAA clade</taxon>
        <taxon>indigoferoid/millettioid clade</taxon>
        <taxon>Phaseoleae</taxon>
        <taxon>Flemingia</taxon>
    </lineage>
</organism>
<feature type="compositionally biased region" description="Basic and acidic residues" evidence="2">
    <location>
        <begin position="66"/>
        <end position="80"/>
    </location>
</feature>
<accession>A0ABD1L8M0</accession>
<dbReference type="PANTHER" id="PTHR11133:SF22">
    <property type="entry name" value="ALPHA-AMINOADIPIC SEMIALDEHYDE SYNTHASE, MITOCHONDRIAL"/>
    <property type="match status" value="1"/>
</dbReference>
<gene>
    <name evidence="5" type="ORF">Fmac_028840</name>
</gene>
<keyword evidence="1" id="KW-0560">Oxidoreductase</keyword>
<dbReference type="SUPFAM" id="SSF55347">
    <property type="entry name" value="Glyceraldehyde-3-phosphate dehydrogenase-like, C-terminal domain"/>
    <property type="match status" value="1"/>
</dbReference>
<dbReference type="GO" id="GO:0016491">
    <property type="term" value="F:oxidoreductase activity"/>
    <property type="evidence" value="ECO:0007669"/>
    <property type="project" value="UniProtKB-KW"/>
</dbReference>
<reference evidence="5 6" key="1">
    <citation type="submission" date="2024-08" db="EMBL/GenBank/DDBJ databases">
        <title>Insights into the chromosomal genome structure of Flemingia macrophylla.</title>
        <authorList>
            <person name="Ding Y."/>
            <person name="Zhao Y."/>
            <person name="Bi W."/>
            <person name="Wu M."/>
            <person name="Zhao G."/>
            <person name="Gong Y."/>
            <person name="Li W."/>
            <person name="Zhang P."/>
        </authorList>
    </citation>
    <scope>NUCLEOTIDE SEQUENCE [LARGE SCALE GENOMIC DNA]</scope>
    <source>
        <strain evidence="5">DYQJB</strain>
        <tissue evidence="5">Leaf</tissue>
    </source>
</reference>
<feature type="transmembrane region" description="Helical" evidence="3">
    <location>
        <begin position="282"/>
        <end position="301"/>
    </location>
</feature>
<evidence type="ECO:0000256" key="3">
    <source>
        <dbReference type="SAM" id="Phobius"/>
    </source>
</evidence>
<dbReference type="InterPro" id="IPR032095">
    <property type="entry name" value="Sacchrp_dh-like_C"/>
</dbReference>
<comment type="caution">
    <text evidence="5">The sequence shown here is derived from an EMBL/GenBank/DDBJ whole genome shotgun (WGS) entry which is preliminary data.</text>
</comment>
<feature type="domain" description="Saccharopine dehydrogenase-like C-terminal" evidence="4">
    <location>
        <begin position="201"/>
        <end position="271"/>
    </location>
</feature>
<feature type="transmembrane region" description="Helical" evidence="3">
    <location>
        <begin position="313"/>
        <end position="331"/>
    </location>
</feature>
<evidence type="ECO:0000313" key="5">
    <source>
        <dbReference type="EMBL" id="KAL2319871.1"/>
    </source>
</evidence>
<dbReference type="InterPro" id="IPR051168">
    <property type="entry name" value="AASS"/>
</dbReference>
<feature type="compositionally biased region" description="Low complexity" evidence="2">
    <location>
        <begin position="1"/>
        <end position="34"/>
    </location>
</feature>
<evidence type="ECO:0000259" key="4">
    <source>
        <dbReference type="Pfam" id="PF16653"/>
    </source>
</evidence>
<dbReference type="Gene3D" id="3.40.50.720">
    <property type="entry name" value="NAD(P)-binding Rossmann-like Domain"/>
    <property type="match status" value="1"/>
</dbReference>
<dbReference type="Proteomes" id="UP001603857">
    <property type="component" value="Unassembled WGS sequence"/>
</dbReference>
<protein>
    <recommendedName>
        <fullName evidence="4">Saccharopine dehydrogenase-like C-terminal domain-containing protein</fullName>
    </recommendedName>
</protein>
<dbReference type="PANTHER" id="PTHR11133">
    <property type="entry name" value="SACCHAROPINE DEHYDROGENASE"/>
    <property type="match status" value="1"/>
</dbReference>
<name>A0ABD1L8M0_9FABA</name>
<evidence type="ECO:0000256" key="2">
    <source>
        <dbReference type="SAM" id="MobiDB-lite"/>
    </source>
</evidence>
<dbReference type="EMBL" id="JBGMDY010000010">
    <property type="protein sequence ID" value="KAL2319871.1"/>
    <property type="molecule type" value="Genomic_DNA"/>
</dbReference>
<dbReference type="SUPFAM" id="SSF48317">
    <property type="entry name" value="Acid phosphatase/Vanadium-dependent haloperoxidase"/>
    <property type="match status" value="1"/>
</dbReference>
<keyword evidence="6" id="KW-1185">Reference proteome</keyword>
<keyword evidence="3" id="KW-1133">Transmembrane helix</keyword>
<evidence type="ECO:0000256" key="1">
    <source>
        <dbReference type="ARBA" id="ARBA00023002"/>
    </source>
</evidence>